<evidence type="ECO:0000313" key="4">
    <source>
        <dbReference type="EMBL" id="KAE9627475.1"/>
    </source>
</evidence>
<organism evidence="4 5">
    <name type="scientific">Defluviitalea raffinosedens</name>
    <dbReference type="NCBI Taxonomy" id="1450156"/>
    <lineage>
        <taxon>Bacteria</taxon>
        <taxon>Bacillati</taxon>
        <taxon>Bacillota</taxon>
        <taxon>Clostridia</taxon>
        <taxon>Lachnospirales</taxon>
        <taxon>Defluviitaleaceae</taxon>
        <taxon>Defluviitalea</taxon>
    </lineage>
</organism>
<gene>
    <name evidence="4" type="ORF">GND95_14690</name>
</gene>
<dbReference type="RefSeq" id="WP_158741862.1">
    <property type="nucleotide sequence ID" value="NZ_WSLF01000026.1"/>
</dbReference>
<evidence type="ECO:0000256" key="1">
    <source>
        <dbReference type="ARBA" id="ARBA00008270"/>
    </source>
</evidence>
<keyword evidence="2 4" id="KW-0413">Isomerase</keyword>
<reference evidence="4 5" key="1">
    <citation type="submission" date="2019-12" db="EMBL/GenBank/DDBJ databases">
        <title>Defluviitalea raffinosedens, isolated from a biogas fermenter, genome sequencing and characterization.</title>
        <authorList>
            <person name="Rettenmaier R."/>
            <person name="Schneider M."/>
            <person name="Neuhaus K."/>
            <person name="Liebl W."/>
            <person name="Zverlov V."/>
        </authorList>
    </citation>
    <scope>NUCLEOTIDE SEQUENCE [LARGE SCALE GENOMIC DNA]</scope>
    <source>
        <strain evidence="4 5">249c-K6</strain>
    </source>
</reference>
<protein>
    <submittedName>
        <fullName evidence="4">PhzF family phenazine biosynthesis isomerase</fullName>
    </submittedName>
</protein>
<dbReference type="GO" id="GO:0005737">
    <property type="term" value="C:cytoplasm"/>
    <property type="evidence" value="ECO:0007669"/>
    <property type="project" value="TreeGrafter"/>
</dbReference>
<dbReference type="SUPFAM" id="SSF54506">
    <property type="entry name" value="Diaminopimelate epimerase-like"/>
    <property type="match status" value="1"/>
</dbReference>
<dbReference type="PIRSF" id="PIRSF016184">
    <property type="entry name" value="PhzC_PhzF"/>
    <property type="match status" value="1"/>
</dbReference>
<dbReference type="Proteomes" id="UP000483018">
    <property type="component" value="Unassembled WGS sequence"/>
</dbReference>
<proteinExistence type="inferred from homology"/>
<dbReference type="InterPro" id="IPR003719">
    <property type="entry name" value="Phenazine_PhzF-like"/>
</dbReference>
<dbReference type="NCBIfam" id="TIGR00654">
    <property type="entry name" value="PhzF_family"/>
    <property type="match status" value="1"/>
</dbReference>
<dbReference type="GO" id="GO:0016853">
    <property type="term" value="F:isomerase activity"/>
    <property type="evidence" value="ECO:0007669"/>
    <property type="project" value="UniProtKB-KW"/>
</dbReference>
<comment type="similarity">
    <text evidence="1">Belongs to the PhzF family.</text>
</comment>
<keyword evidence="5" id="KW-1185">Reference proteome</keyword>
<dbReference type="OrthoDB" id="9788221at2"/>
<dbReference type="AlphaFoldDB" id="A0A7C8HD22"/>
<evidence type="ECO:0000313" key="5">
    <source>
        <dbReference type="Proteomes" id="UP000483018"/>
    </source>
</evidence>
<dbReference type="Gene3D" id="3.10.310.10">
    <property type="entry name" value="Diaminopimelate Epimerase, Chain A, domain 1"/>
    <property type="match status" value="2"/>
</dbReference>
<accession>A0A7C8HD22</accession>
<dbReference type="PANTHER" id="PTHR13774">
    <property type="entry name" value="PHENAZINE BIOSYNTHESIS PROTEIN"/>
    <property type="match status" value="1"/>
</dbReference>
<feature type="active site" evidence="3">
    <location>
        <position position="46"/>
    </location>
</feature>
<evidence type="ECO:0000256" key="2">
    <source>
        <dbReference type="ARBA" id="ARBA00023235"/>
    </source>
</evidence>
<dbReference type="PANTHER" id="PTHR13774:SF39">
    <property type="entry name" value="BIOSYNTHESIS PROTEIN, PUTATIVE-RELATED"/>
    <property type="match status" value="1"/>
</dbReference>
<dbReference type="Pfam" id="PF02567">
    <property type="entry name" value="PhzC-PhzF"/>
    <property type="match status" value="1"/>
</dbReference>
<evidence type="ECO:0000256" key="3">
    <source>
        <dbReference type="PIRSR" id="PIRSR016184-1"/>
    </source>
</evidence>
<comment type="caution">
    <text evidence="4">The sequence shown here is derived from an EMBL/GenBank/DDBJ whole genome shotgun (WGS) entry which is preliminary data.</text>
</comment>
<sequence length="289" mass="31854">MKIKVFQVNSFAKTVQGGNAAGVVLDADGLKERDMKKIAKIIGYSETAFVSKSEGADFKVRFFTPQEEVDLCGHATIATFHTMAEQGRILPDKYTQETKAGVLQVEVKKDHTIMMNQNIPQFFEIVSKEEIADSLNISLNDMIEELPTQIVSTGLRDIIVPISNLETLSAIKPDFQKIAAVSQKYNAIGLHLFTLETLGESHAHTRNFAPLYGISEESATGTSNGALASYLFEYGEISREEATRLIIEQGYSMNKPSEIIIELETRKQSITGVKVGGRAISFAEVDVEI</sequence>
<name>A0A7C8HD22_9FIRM</name>
<dbReference type="EMBL" id="WSLF01000026">
    <property type="protein sequence ID" value="KAE9627475.1"/>
    <property type="molecule type" value="Genomic_DNA"/>
</dbReference>